<dbReference type="Pfam" id="PF02874">
    <property type="entry name" value="ATP-synt_ab_N"/>
    <property type="match status" value="1"/>
</dbReference>
<name>A0A9X1RWS1_9FLAO</name>
<evidence type="ECO:0000256" key="14">
    <source>
        <dbReference type="HAMAP-Rule" id="MF_01346"/>
    </source>
</evidence>
<dbReference type="InterPro" id="IPR000793">
    <property type="entry name" value="ATP_synth_asu_C"/>
</dbReference>
<sequence length="526" mass="56680">MAEVNPAEVSAILKQQLSGFESKASLDEVGTVLTVGDGIANIYGLANAQYGELVQFESGLEGIVLNLEEDNIGVVLLGPANEIKEGSTVKRTQRIASINVGEGIVGRVVDTLGAPIDGKGAIEGETFEMPLERKAPGVIFRQPVTEPLQTGIKSIDAMVPVGRGQRELVIGDRQTGKTVVCIDTILNQKEFYDAGEPVYCIYVAIGQKASTVAAIAKTLEDKGALAYTTIVAANASDPAPMQVYAPFAGAAIGEYFRDTGRPALIVYDDLSKQAVAYREVSLLLRRPPGREAYPGDVFFLHSRLLERSAKVINDDAIAKQMNDLPDSLKDKVKGGGSLTALPIIETQAGDVSAYIPTNVISITDGQIFLTSDLFNSGVRPAIDVGISVSRVGGNAQIKSMKKVAGTLKLDQAQYRELEAFAKFGSDLDAATRNVIEKGKRNVEILKQGQNDPYPVEDQIAIIYAGSKNLLRDVPVDKVKEFERDYLEYLDAKHRDTLDTLKAGKLTDEVIDTLTQAAKELSAKYKN</sequence>
<organism evidence="18 19">
    <name type="scientific">Christiangramia sediminis</name>
    <dbReference type="NCBI Taxonomy" id="2881336"/>
    <lineage>
        <taxon>Bacteria</taxon>
        <taxon>Pseudomonadati</taxon>
        <taxon>Bacteroidota</taxon>
        <taxon>Flavobacteriia</taxon>
        <taxon>Flavobacteriales</taxon>
        <taxon>Flavobacteriaceae</taxon>
        <taxon>Christiangramia</taxon>
    </lineage>
</organism>
<dbReference type="Gene3D" id="3.40.50.300">
    <property type="entry name" value="P-loop containing nucleotide triphosphate hydrolases"/>
    <property type="match status" value="1"/>
</dbReference>
<dbReference type="InterPro" id="IPR000194">
    <property type="entry name" value="ATPase_F1/V1/A1_a/bsu_nucl-bd"/>
</dbReference>
<dbReference type="CDD" id="cd18116">
    <property type="entry name" value="ATP-synt_F1_alpha_N"/>
    <property type="match status" value="1"/>
</dbReference>
<keyword evidence="10 14" id="KW-0472">Membrane</keyword>
<dbReference type="GO" id="GO:0045259">
    <property type="term" value="C:proton-transporting ATP synthase complex"/>
    <property type="evidence" value="ECO:0007669"/>
    <property type="project" value="UniProtKB-KW"/>
</dbReference>
<dbReference type="InterPro" id="IPR005294">
    <property type="entry name" value="ATP_synth_F1_asu"/>
</dbReference>
<evidence type="ECO:0000313" key="18">
    <source>
        <dbReference type="EMBL" id="MCB7481863.1"/>
    </source>
</evidence>
<feature type="domain" description="ATPase F1/V1/A1 complex alpha/beta subunit N-terminal" evidence="17">
    <location>
        <begin position="28"/>
        <end position="92"/>
    </location>
</feature>
<keyword evidence="6 14" id="KW-0375">Hydrogen ion transport</keyword>
<dbReference type="Proteomes" id="UP001139414">
    <property type="component" value="Unassembled WGS sequence"/>
</dbReference>
<keyword evidence="5 14" id="KW-0547">Nucleotide-binding</keyword>
<comment type="subcellular location">
    <subcellularLocation>
        <location evidence="14">Cell membrane</location>
        <topology evidence="14">Peripheral membrane protein</topology>
    </subcellularLocation>
    <subcellularLocation>
        <location evidence="2">Membrane</location>
        <topology evidence="2">Peripheral membrane protein</topology>
    </subcellularLocation>
</comment>
<evidence type="ECO:0000256" key="12">
    <source>
        <dbReference type="ARBA" id="ARBA00023310"/>
    </source>
</evidence>
<evidence type="ECO:0000259" key="15">
    <source>
        <dbReference type="Pfam" id="PF00006"/>
    </source>
</evidence>
<dbReference type="FunFam" id="3.40.50.300:FF:000002">
    <property type="entry name" value="ATP synthase subunit alpha"/>
    <property type="match status" value="1"/>
</dbReference>
<dbReference type="SUPFAM" id="SSF50615">
    <property type="entry name" value="N-terminal domain of alpha and beta subunits of F1 ATP synthase"/>
    <property type="match status" value="1"/>
</dbReference>
<protein>
    <recommendedName>
        <fullName evidence="14">ATP synthase subunit alpha</fullName>
        <ecNumber evidence="14">7.1.2.2</ecNumber>
    </recommendedName>
    <alternativeName>
        <fullName evidence="14">ATP synthase F1 sector subunit alpha</fullName>
    </alternativeName>
    <alternativeName>
        <fullName evidence="14">F-ATPase subunit alpha</fullName>
    </alternativeName>
</protein>
<evidence type="ECO:0000256" key="3">
    <source>
        <dbReference type="ARBA" id="ARBA00008936"/>
    </source>
</evidence>
<dbReference type="AlphaFoldDB" id="A0A9X1RWS1"/>
<evidence type="ECO:0000259" key="17">
    <source>
        <dbReference type="Pfam" id="PF02874"/>
    </source>
</evidence>
<proteinExistence type="inferred from homology"/>
<dbReference type="InterPro" id="IPR038376">
    <property type="entry name" value="ATP_synth_asu_C_sf"/>
</dbReference>
<evidence type="ECO:0000256" key="7">
    <source>
        <dbReference type="ARBA" id="ARBA00022840"/>
    </source>
</evidence>
<evidence type="ECO:0000256" key="11">
    <source>
        <dbReference type="ARBA" id="ARBA00023196"/>
    </source>
</evidence>
<dbReference type="NCBIfam" id="TIGR00962">
    <property type="entry name" value="atpA"/>
    <property type="match status" value="1"/>
</dbReference>
<dbReference type="PANTHER" id="PTHR48082:SF2">
    <property type="entry name" value="ATP SYNTHASE SUBUNIT ALPHA, MITOCHONDRIAL"/>
    <property type="match status" value="1"/>
</dbReference>
<dbReference type="GO" id="GO:0046933">
    <property type="term" value="F:proton-transporting ATP synthase activity, rotational mechanism"/>
    <property type="evidence" value="ECO:0007669"/>
    <property type="project" value="UniProtKB-UniRule"/>
</dbReference>
<feature type="binding site" evidence="14">
    <location>
        <begin position="171"/>
        <end position="178"/>
    </location>
    <ligand>
        <name>ATP</name>
        <dbReference type="ChEBI" id="CHEBI:30616"/>
    </ligand>
</feature>
<keyword evidence="4 14" id="KW-0813">Transport</keyword>
<dbReference type="InterPro" id="IPR023366">
    <property type="entry name" value="ATP_synth_asu-like_sf"/>
</dbReference>
<gene>
    <name evidence="14 18" type="primary">atpA</name>
    <name evidence="18" type="ORF">LGQ90_11370</name>
</gene>
<evidence type="ECO:0000313" key="19">
    <source>
        <dbReference type="Proteomes" id="UP001139414"/>
    </source>
</evidence>
<dbReference type="Pfam" id="PF00006">
    <property type="entry name" value="ATP-synt_ab"/>
    <property type="match status" value="1"/>
</dbReference>
<keyword evidence="7 14" id="KW-0067">ATP-binding</keyword>
<dbReference type="SUPFAM" id="SSF47917">
    <property type="entry name" value="C-terminal domain of alpha and beta subunits of F1 ATP synthase"/>
    <property type="match status" value="1"/>
</dbReference>
<dbReference type="Gene3D" id="2.40.30.20">
    <property type="match status" value="1"/>
</dbReference>
<dbReference type="GO" id="GO:0005886">
    <property type="term" value="C:plasma membrane"/>
    <property type="evidence" value="ECO:0007669"/>
    <property type="project" value="UniProtKB-SubCell"/>
</dbReference>
<dbReference type="SUPFAM" id="SSF52540">
    <property type="entry name" value="P-loop containing nucleoside triphosphate hydrolases"/>
    <property type="match status" value="1"/>
</dbReference>
<dbReference type="Pfam" id="PF00306">
    <property type="entry name" value="ATP-synt_ab_C"/>
    <property type="match status" value="1"/>
</dbReference>
<comment type="caution">
    <text evidence="18">The sequence shown here is derived from an EMBL/GenBank/DDBJ whole genome shotgun (WGS) entry which is preliminary data.</text>
</comment>
<dbReference type="GO" id="GO:0043531">
    <property type="term" value="F:ADP binding"/>
    <property type="evidence" value="ECO:0007669"/>
    <property type="project" value="TreeGrafter"/>
</dbReference>
<dbReference type="InterPro" id="IPR027417">
    <property type="entry name" value="P-loop_NTPase"/>
</dbReference>
<keyword evidence="14" id="KW-1003">Cell membrane</keyword>
<dbReference type="CDD" id="cd01132">
    <property type="entry name" value="F1-ATPase_alpha_CD"/>
    <property type="match status" value="1"/>
</dbReference>
<keyword evidence="9 14" id="KW-0406">Ion transport</keyword>
<feature type="domain" description="ATPase F1/V1/A1 complex alpha/beta subunit nucleotide-binding" evidence="15">
    <location>
        <begin position="151"/>
        <end position="389"/>
    </location>
</feature>
<dbReference type="EC" id="7.1.2.2" evidence="14"/>
<dbReference type="FunFam" id="2.40.30.20:FF:000001">
    <property type="entry name" value="ATP synthase subunit alpha"/>
    <property type="match status" value="1"/>
</dbReference>
<evidence type="ECO:0000256" key="1">
    <source>
        <dbReference type="ARBA" id="ARBA00003784"/>
    </source>
</evidence>
<dbReference type="Gene3D" id="1.20.150.20">
    <property type="entry name" value="ATP synthase alpha/beta chain, C-terminal domain"/>
    <property type="match status" value="1"/>
</dbReference>
<dbReference type="FunFam" id="1.20.150.20:FF:000001">
    <property type="entry name" value="ATP synthase subunit alpha"/>
    <property type="match status" value="1"/>
</dbReference>
<dbReference type="CDD" id="cd18113">
    <property type="entry name" value="ATP-synt_F1_alpha_C"/>
    <property type="match status" value="1"/>
</dbReference>
<feature type="site" description="Required for activity" evidence="14">
    <location>
        <position position="387"/>
    </location>
</feature>
<accession>A0A9X1RWS1</accession>
<keyword evidence="19" id="KW-1185">Reference proteome</keyword>
<evidence type="ECO:0000256" key="13">
    <source>
        <dbReference type="ARBA" id="ARBA00026013"/>
    </source>
</evidence>
<dbReference type="InterPro" id="IPR033732">
    <property type="entry name" value="ATP_synth_F1_a_nt-bd_dom"/>
</dbReference>
<comment type="catalytic activity">
    <reaction evidence="14">
        <text>ATP + H2O + 4 H(+)(in) = ADP + phosphate + 5 H(+)(out)</text>
        <dbReference type="Rhea" id="RHEA:57720"/>
        <dbReference type="ChEBI" id="CHEBI:15377"/>
        <dbReference type="ChEBI" id="CHEBI:15378"/>
        <dbReference type="ChEBI" id="CHEBI:30616"/>
        <dbReference type="ChEBI" id="CHEBI:43474"/>
        <dbReference type="ChEBI" id="CHEBI:456216"/>
        <dbReference type="EC" id="7.1.2.2"/>
    </reaction>
</comment>
<evidence type="ECO:0000256" key="5">
    <source>
        <dbReference type="ARBA" id="ARBA00022741"/>
    </source>
</evidence>
<evidence type="ECO:0000256" key="10">
    <source>
        <dbReference type="ARBA" id="ARBA00023136"/>
    </source>
</evidence>
<evidence type="ECO:0000256" key="9">
    <source>
        <dbReference type="ARBA" id="ARBA00023065"/>
    </source>
</evidence>
<comment type="similarity">
    <text evidence="3 14">Belongs to the ATPase alpha/beta chains family.</text>
</comment>
<keyword evidence="12 14" id="KW-0066">ATP synthesis</keyword>
<dbReference type="InterPro" id="IPR020003">
    <property type="entry name" value="ATPase_a/bsu_AS"/>
</dbReference>
<evidence type="ECO:0000256" key="4">
    <source>
        <dbReference type="ARBA" id="ARBA00022448"/>
    </source>
</evidence>
<evidence type="ECO:0000256" key="2">
    <source>
        <dbReference type="ARBA" id="ARBA00004170"/>
    </source>
</evidence>
<dbReference type="HAMAP" id="MF_01346">
    <property type="entry name" value="ATP_synth_alpha_bact"/>
    <property type="match status" value="1"/>
</dbReference>
<evidence type="ECO:0000259" key="16">
    <source>
        <dbReference type="Pfam" id="PF00306"/>
    </source>
</evidence>
<dbReference type="InterPro" id="IPR004100">
    <property type="entry name" value="ATPase_F1/V1/A1_a/bsu_N"/>
</dbReference>
<dbReference type="GO" id="GO:0005524">
    <property type="term" value="F:ATP binding"/>
    <property type="evidence" value="ECO:0007669"/>
    <property type="project" value="UniProtKB-UniRule"/>
</dbReference>
<evidence type="ECO:0000256" key="6">
    <source>
        <dbReference type="ARBA" id="ARBA00022781"/>
    </source>
</evidence>
<dbReference type="PANTHER" id="PTHR48082">
    <property type="entry name" value="ATP SYNTHASE SUBUNIT ALPHA, MITOCHONDRIAL"/>
    <property type="match status" value="1"/>
</dbReference>
<feature type="domain" description="ATP synthase alpha subunit C-terminal" evidence="16">
    <location>
        <begin position="396"/>
        <end position="519"/>
    </location>
</feature>
<keyword evidence="11 14" id="KW-0139">CF(1)</keyword>
<dbReference type="InterPro" id="IPR036121">
    <property type="entry name" value="ATPase_F1/V1/A1_a/bsu_N_sf"/>
</dbReference>
<reference evidence="18" key="1">
    <citation type="submission" date="2021-10" db="EMBL/GenBank/DDBJ databases">
        <title>Gramella sp. ASW11-100T, isolated from marine sediment.</title>
        <authorList>
            <person name="Xia C."/>
        </authorList>
    </citation>
    <scope>NUCLEOTIDE SEQUENCE</scope>
    <source>
        <strain evidence="18">ASW11-100</strain>
    </source>
</reference>
<dbReference type="PIRSF" id="PIRSF039088">
    <property type="entry name" value="F_ATPase_subunit_alpha"/>
    <property type="match status" value="1"/>
</dbReference>
<comment type="subunit">
    <text evidence="13">F-type ATPases have 2 components, CF(1) - the catalytic core - and CF(0) - the membrane proton channel. CF(1) has five subunits: alpha(3), beta(3), gamma(1), delta(1), epsilon(1). CF(0) has four main subunits: a(1), b(1), b'(1) and c(9-12).</text>
</comment>
<keyword evidence="8 14" id="KW-1278">Translocase</keyword>
<dbReference type="RefSeq" id="WP_229341176.1">
    <property type="nucleotide sequence ID" value="NZ_JAJBZG010000005.1"/>
</dbReference>
<comment type="function">
    <text evidence="1 14">Produces ATP from ADP in the presence of a proton gradient across the membrane. The alpha chain is a regulatory subunit.</text>
</comment>
<dbReference type="EMBL" id="JAJBZG010000005">
    <property type="protein sequence ID" value="MCB7481863.1"/>
    <property type="molecule type" value="Genomic_DNA"/>
</dbReference>
<evidence type="ECO:0000256" key="8">
    <source>
        <dbReference type="ARBA" id="ARBA00022967"/>
    </source>
</evidence>
<dbReference type="PROSITE" id="PS00152">
    <property type="entry name" value="ATPASE_ALPHA_BETA"/>
    <property type="match status" value="1"/>
</dbReference>
<dbReference type="NCBIfam" id="NF009884">
    <property type="entry name" value="PRK13343.1"/>
    <property type="match status" value="1"/>
</dbReference>